<feature type="non-terminal residue" evidence="2">
    <location>
        <position position="215"/>
    </location>
</feature>
<dbReference type="PANTHER" id="PTHR12110">
    <property type="entry name" value="HYDROXYPYRUVATE ISOMERASE"/>
    <property type="match status" value="1"/>
</dbReference>
<dbReference type="InterPro" id="IPR050312">
    <property type="entry name" value="IolE/XylAMocC-like"/>
</dbReference>
<dbReference type="Pfam" id="PF01261">
    <property type="entry name" value="AP_endonuc_2"/>
    <property type="match status" value="1"/>
</dbReference>
<evidence type="ECO:0000259" key="1">
    <source>
        <dbReference type="Pfam" id="PF01261"/>
    </source>
</evidence>
<protein>
    <recommendedName>
        <fullName evidence="1">Xylose isomerase-like TIM barrel domain-containing protein</fullName>
    </recommendedName>
</protein>
<dbReference type="InterPro" id="IPR013022">
    <property type="entry name" value="Xyl_isomerase-like_TIM-brl"/>
</dbReference>
<sequence>MQRGKSMIKLAGSTFAFGNLSLEESSKILSDMGFSYADIGGCGWSSFAEWVPQQVVGNIDDSQGEGDRIRKITEAHGLQISEFFICNFGHSVNHPDQTIRNQTRETFTKMAAIAKRAGFESMMMLPGDVHDADNPLVEDLGQSKQQAWDLAVQELSTMVDIAESNGMHCNIEPCIFSIAHHPNDCAKLINDVPGLGITLDYAHQVQLELTHEDIE</sequence>
<dbReference type="InterPro" id="IPR036237">
    <property type="entry name" value="Xyl_isomerase-like_sf"/>
</dbReference>
<accession>A0A383ATR1</accession>
<feature type="domain" description="Xylose isomerase-like TIM barrel" evidence="1">
    <location>
        <begin position="61"/>
        <end position="206"/>
    </location>
</feature>
<dbReference type="SUPFAM" id="SSF51658">
    <property type="entry name" value="Xylose isomerase-like"/>
    <property type="match status" value="1"/>
</dbReference>
<dbReference type="Gene3D" id="3.20.20.150">
    <property type="entry name" value="Divalent-metal-dependent TIM barrel enzymes"/>
    <property type="match status" value="1"/>
</dbReference>
<organism evidence="2">
    <name type="scientific">marine metagenome</name>
    <dbReference type="NCBI Taxonomy" id="408172"/>
    <lineage>
        <taxon>unclassified sequences</taxon>
        <taxon>metagenomes</taxon>
        <taxon>ecological metagenomes</taxon>
    </lineage>
</organism>
<evidence type="ECO:0000313" key="2">
    <source>
        <dbReference type="EMBL" id="SVE10910.1"/>
    </source>
</evidence>
<name>A0A383ATR1_9ZZZZ</name>
<gene>
    <name evidence="2" type="ORF">METZ01_LOCUS463764</name>
</gene>
<proteinExistence type="predicted"/>
<dbReference type="PANTHER" id="PTHR12110:SF21">
    <property type="entry name" value="XYLOSE ISOMERASE-LIKE TIM BARREL DOMAIN-CONTAINING PROTEIN"/>
    <property type="match status" value="1"/>
</dbReference>
<dbReference type="EMBL" id="UINC01194695">
    <property type="protein sequence ID" value="SVE10910.1"/>
    <property type="molecule type" value="Genomic_DNA"/>
</dbReference>
<dbReference type="AlphaFoldDB" id="A0A383ATR1"/>
<reference evidence="2" key="1">
    <citation type="submission" date="2018-05" db="EMBL/GenBank/DDBJ databases">
        <authorList>
            <person name="Lanie J.A."/>
            <person name="Ng W.-L."/>
            <person name="Kazmierczak K.M."/>
            <person name="Andrzejewski T.M."/>
            <person name="Davidsen T.M."/>
            <person name="Wayne K.J."/>
            <person name="Tettelin H."/>
            <person name="Glass J.I."/>
            <person name="Rusch D."/>
            <person name="Podicherti R."/>
            <person name="Tsui H.-C.T."/>
            <person name="Winkler M.E."/>
        </authorList>
    </citation>
    <scope>NUCLEOTIDE SEQUENCE</scope>
</reference>